<dbReference type="Proteomes" id="UP000447873">
    <property type="component" value="Unassembled WGS sequence"/>
</dbReference>
<gene>
    <name evidence="8" type="ORF">EG328_006970</name>
</gene>
<evidence type="ECO:0000313" key="9">
    <source>
        <dbReference type="Proteomes" id="UP000447873"/>
    </source>
</evidence>
<dbReference type="InterPro" id="IPR017423">
    <property type="entry name" value="TRM6"/>
</dbReference>
<feature type="region of interest" description="Disordered" evidence="7">
    <location>
        <begin position="283"/>
        <end position="326"/>
    </location>
</feature>
<organism evidence="8 9">
    <name type="scientific">Venturia inaequalis</name>
    <name type="common">Apple scab fungus</name>
    <dbReference type="NCBI Taxonomy" id="5025"/>
    <lineage>
        <taxon>Eukaryota</taxon>
        <taxon>Fungi</taxon>
        <taxon>Dikarya</taxon>
        <taxon>Ascomycota</taxon>
        <taxon>Pezizomycotina</taxon>
        <taxon>Dothideomycetes</taxon>
        <taxon>Pleosporomycetidae</taxon>
        <taxon>Venturiales</taxon>
        <taxon>Venturiaceae</taxon>
        <taxon>Venturia</taxon>
    </lineage>
</organism>
<comment type="similarity">
    <text evidence="2">Belongs to the TRM6/GCD10 family.</text>
</comment>
<sequence>MHSVVQPGAQIVLRLPSGLLKPVEIQPNTTISIGKFGSFPSNLLLGRPYHFTYEILESQDGKKSSTLRIVPAAELHAEALSEKIEVPTESRDEQAEPDDGNQFDIVGEDGQVIMRNNRLTVDDSSRQALSMEEIEELKKAANGSGKEIISKIMAAHSALNEKTSFSLAKYTLRKAKKYMKRFTVLPMDVGLLSQLWLEKDVSRIMEMREETLGLLLSWANVHHNEDPNISFEVAERENTGAQELTPIVEEKPAAGRYLVVDDTCGLVVAAMADRMGILYPQNEEESEDDEYEDAHVNEDDKSPEVMDVDAQPPTSNGTTDTAETDSEPAATQLIDDDSIAKPSQPDASIPHAPAATTTKPTSSTKAKPPSKPVKRAPKDMPQQSSATSNTITVLHANTQPNLSHLKYFGFTSEEPSSDHPLFTRLKSLTWLQLLDPASDSLYTEPPELSPAQLQALKSGKRGAYFRKRRRWEKTKATVDTTREGGFDALIIASTMDPKAIMKHCVPLVRGGGQIVVYSPSPEPLTILMDMYSRDRKGAYVRLLQAGDTEALENEEDFPINPTLVLNPMLQTARAREWQVLPMRTHPMMTSRGGSEGYIFSATRVLPAEGVKVEARGKFGKKRKAEGKVEAENVEKKSKTEREGGEEKCDDLTGVEGAEES</sequence>
<keyword evidence="4" id="KW-0819">tRNA processing</keyword>
<feature type="compositionally biased region" description="Low complexity" evidence="7">
    <location>
        <begin position="352"/>
        <end position="367"/>
    </location>
</feature>
<evidence type="ECO:0000256" key="3">
    <source>
        <dbReference type="ARBA" id="ARBA00021704"/>
    </source>
</evidence>
<evidence type="ECO:0000256" key="6">
    <source>
        <dbReference type="ARBA" id="ARBA00032319"/>
    </source>
</evidence>
<feature type="region of interest" description="Disordered" evidence="7">
    <location>
        <begin position="338"/>
        <end position="388"/>
    </location>
</feature>
<feature type="region of interest" description="Disordered" evidence="7">
    <location>
        <begin position="616"/>
        <end position="660"/>
    </location>
</feature>
<comment type="subcellular location">
    <subcellularLocation>
        <location evidence="1">Nucleus</location>
    </subcellularLocation>
</comment>
<feature type="compositionally biased region" description="Acidic residues" evidence="7">
    <location>
        <begin position="283"/>
        <end position="292"/>
    </location>
</feature>
<accession>A0A8H3UH45</accession>
<dbReference type="GO" id="GO:0005634">
    <property type="term" value="C:nucleus"/>
    <property type="evidence" value="ECO:0007669"/>
    <property type="project" value="UniProtKB-SubCell"/>
</dbReference>
<evidence type="ECO:0000256" key="2">
    <source>
        <dbReference type="ARBA" id="ARBA00008320"/>
    </source>
</evidence>
<dbReference type="GO" id="GO:0030488">
    <property type="term" value="P:tRNA methylation"/>
    <property type="evidence" value="ECO:0007669"/>
    <property type="project" value="InterPro"/>
</dbReference>
<name>A0A8H3UH45_VENIN</name>
<dbReference type="AlphaFoldDB" id="A0A8H3UH45"/>
<evidence type="ECO:0000313" key="8">
    <source>
        <dbReference type="EMBL" id="KAE9969291.1"/>
    </source>
</evidence>
<evidence type="ECO:0000256" key="7">
    <source>
        <dbReference type="SAM" id="MobiDB-lite"/>
    </source>
</evidence>
<proteinExistence type="inferred from homology"/>
<feature type="compositionally biased region" description="Basic and acidic residues" evidence="7">
    <location>
        <begin position="293"/>
        <end position="304"/>
    </location>
</feature>
<comment type="caution">
    <text evidence="8">The sequence shown here is derived from an EMBL/GenBank/DDBJ whole genome shotgun (WGS) entry which is preliminary data.</text>
</comment>
<reference evidence="8 9" key="1">
    <citation type="submission" date="2018-12" db="EMBL/GenBank/DDBJ databases">
        <title>Venturia inaequalis Genome Resource.</title>
        <authorList>
            <person name="Lichtner F.J."/>
        </authorList>
    </citation>
    <scope>NUCLEOTIDE SEQUENCE [LARGE SCALE GENOMIC DNA]</scope>
    <source>
        <strain evidence="8 9">120213</strain>
    </source>
</reference>
<dbReference type="PANTHER" id="PTHR12945">
    <property type="entry name" value="TRANSLATION INITIATION FACTOR EIF3-RELATED"/>
    <property type="match status" value="1"/>
</dbReference>
<feature type="compositionally biased region" description="Polar residues" evidence="7">
    <location>
        <begin position="312"/>
        <end position="321"/>
    </location>
</feature>
<protein>
    <recommendedName>
        <fullName evidence="3">tRNA (adenine(58)-N(1))-methyltransferase non-catalytic subunit TRM6</fullName>
    </recommendedName>
    <alternativeName>
        <fullName evidence="6">tRNA(m1A58)-methyltransferase subunit TRM6</fullName>
    </alternativeName>
</protein>
<evidence type="ECO:0000256" key="1">
    <source>
        <dbReference type="ARBA" id="ARBA00004123"/>
    </source>
</evidence>
<evidence type="ECO:0000256" key="4">
    <source>
        <dbReference type="ARBA" id="ARBA00022694"/>
    </source>
</evidence>
<feature type="compositionally biased region" description="Basic and acidic residues" evidence="7">
    <location>
        <begin position="625"/>
        <end position="650"/>
    </location>
</feature>
<dbReference type="PANTHER" id="PTHR12945:SF0">
    <property type="entry name" value="TRNA (ADENINE(58)-N(1))-METHYLTRANSFERASE NON-CATALYTIC SUBUNIT TRM6"/>
    <property type="match status" value="1"/>
</dbReference>
<feature type="compositionally biased region" description="Basic and acidic residues" evidence="7">
    <location>
        <begin position="84"/>
        <end position="94"/>
    </location>
</feature>
<feature type="region of interest" description="Disordered" evidence="7">
    <location>
        <begin position="84"/>
        <end position="105"/>
    </location>
</feature>
<dbReference type="GO" id="GO:0031515">
    <property type="term" value="C:tRNA (m1A) methyltransferase complex"/>
    <property type="evidence" value="ECO:0007669"/>
    <property type="project" value="InterPro"/>
</dbReference>
<dbReference type="Pfam" id="PF04189">
    <property type="entry name" value="Gcd10p"/>
    <property type="match status" value="1"/>
</dbReference>
<keyword evidence="5" id="KW-0539">Nucleus</keyword>
<dbReference type="EMBL" id="WNWS01000372">
    <property type="protein sequence ID" value="KAE9969291.1"/>
    <property type="molecule type" value="Genomic_DNA"/>
</dbReference>
<evidence type="ECO:0000256" key="5">
    <source>
        <dbReference type="ARBA" id="ARBA00023242"/>
    </source>
</evidence>